<organism evidence="2 3">
    <name type="scientific">Burkholderia ubonensis</name>
    <dbReference type="NCBI Taxonomy" id="101571"/>
    <lineage>
        <taxon>Bacteria</taxon>
        <taxon>Pseudomonadati</taxon>
        <taxon>Pseudomonadota</taxon>
        <taxon>Betaproteobacteria</taxon>
        <taxon>Burkholderiales</taxon>
        <taxon>Burkholderiaceae</taxon>
        <taxon>Burkholderia</taxon>
        <taxon>Burkholderia cepacia complex</taxon>
    </lineage>
</organism>
<dbReference type="AlphaFoldDB" id="A0A107EMF9"/>
<feature type="compositionally biased region" description="Basic and acidic residues" evidence="1">
    <location>
        <begin position="99"/>
        <end position="121"/>
    </location>
</feature>
<evidence type="ECO:0000313" key="2">
    <source>
        <dbReference type="EMBL" id="KWE07241.1"/>
    </source>
</evidence>
<proteinExistence type="predicted"/>
<reference evidence="2 3" key="1">
    <citation type="submission" date="2015-11" db="EMBL/GenBank/DDBJ databases">
        <title>Expanding the genomic diversity of Burkholderia species for the development of highly accurate diagnostics.</title>
        <authorList>
            <person name="Sahl J."/>
            <person name="Keim P."/>
            <person name="Wagner D."/>
        </authorList>
    </citation>
    <scope>NUCLEOTIDE SEQUENCE [LARGE SCALE GENOMIC DNA]</scope>
    <source>
        <strain evidence="2 3">MSMB2167WGS</strain>
    </source>
</reference>
<feature type="compositionally biased region" description="Basic and acidic residues" evidence="1">
    <location>
        <begin position="30"/>
        <end position="71"/>
    </location>
</feature>
<comment type="caution">
    <text evidence="2">The sequence shown here is derived from an EMBL/GenBank/DDBJ whole genome shotgun (WGS) entry which is preliminary data.</text>
</comment>
<evidence type="ECO:0000256" key="1">
    <source>
        <dbReference type="SAM" id="MobiDB-lite"/>
    </source>
</evidence>
<accession>A0A107EMF9</accession>
<gene>
    <name evidence="2" type="ORF">WL73_09330</name>
</gene>
<evidence type="ECO:0000313" key="3">
    <source>
        <dbReference type="Proteomes" id="UP000062998"/>
    </source>
</evidence>
<sequence length="135" mass="15646">MVRRGQCGARFSATDGRRRRARPQATRGAGRHDARRDGAERLACDRTERARQRERPGRARDPARQQRAADRDAEDLDADERGRGAVVEPEPRHHRRDEKRRQDQAVGRRREREREADDRAARRIGPRPAGRIESD</sequence>
<feature type="region of interest" description="Disordered" evidence="1">
    <location>
        <begin position="1"/>
        <end position="135"/>
    </location>
</feature>
<dbReference type="Proteomes" id="UP000062998">
    <property type="component" value="Unassembled WGS sequence"/>
</dbReference>
<name>A0A107EMF9_9BURK</name>
<protein>
    <submittedName>
        <fullName evidence="2">Uncharacterized protein</fullName>
    </submittedName>
</protein>
<dbReference type="RefSeq" id="WP_060323741.1">
    <property type="nucleotide sequence ID" value="NZ_LPIU01000065.1"/>
</dbReference>
<dbReference type="EMBL" id="LPIX01000034">
    <property type="protein sequence ID" value="KWE07241.1"/>
    <property type="molecule type" value="Genomic_DNA"/>
</dbReference>